<dbReference type="InterPro" id="IPR029033">
    <property type="entry name" value="His_PPase_superfam"/>
</dbReference>
<feature type="binding site" evidence="2">
    <location>
        <position position="71"/>
    </location>
    <ligand>
        <name>substrate</name>
    </ligand>
</feature>
<reference evidence="3 4" key="1">
    <citation type="submission" date="2018-12" db="EMBL/GenBank/DDBJ databases">
        <authorList>
            <person name="Li F."/>
        </authorList>
    </citation>
    <scope>NUCLEOTIDE SEQUENCE [LARGE SCALE GENOMIC DNA]</scope>
    <source>
        <strain evidence="3 4">EGI 6500705</strain>
    </source>
</reference>
<evidence type="ECO:0000313" key="4">
    <source>
        <dbReference type="Proteomes" id="UP000274909"/>
    </source>
</evidence>
<dbReference type="GO" id="GO:0101006">
    <property type="term" value="F:protein histidine phosphatase activity"/>
    <property type="evidence" value="ECO:0007669"/>
    <property type="project" value="TreeGrafter"/>
</dbReference>
<dbReference type="SUPFAM" id="SSF53254">
    <property type="entry name" value="Phosphoglycerate mutase-like"/>
    <property type="match status" value="1"/>
</dbReference>
<dbReference type="SMART" id="SM00855">
    <property type="entry name" value="PGAM"/>
    <property type="match status" value="1"/>
</dbReference>
<dbReference type="InterPro" id="IPR050275">
    <property type="entry name" value="PGM_Phosphatase"/>
</dbReference>
<dbReference type="Gene3D" id="3.40.50.1240">
    <property type="entry name" value="Phosphoglycerate mutase-like"/>
    <property type="match status" value="1"/>
</dbReference>
<name>A0A3S0VES4_9MICO</name>
<feature type="binding site" evidence="2">
    <location>
        <begin position="92"/>
        <end position="95"/>
    </location>
    <ligand>
        <name>substrate</name>
    </ligand>
</feature>
<feature type="binding site" evidence="2">
    <location>
        <begin position="34"/>
        <end position="35"/>
    </location>
    <ligand>
        <name>substrate</name>
    </ligand>
</feature>
<dbReference type="EMBL" id="RZGZ01000003">
    <property type="protein sequence ID" value="RUQ99107.1"/>
    <property type="molecule type" value="Genomic_DNA"/>
</dbReference>
<dbReference type="AlphaFoldDB" id="A0A3S0VES4"/>
<sequence>MPEDGGVNDSTEPTGRIVLVRHGETEWSLSGQHTGTTDLPLTERGEEQARQLRAVLDPADFGLVLSSPLRRAQHTAELAGFTDVTIEPDLTEWDYGAYEGRTTADISAELGRQWDLWNDGVPAGDTPGESAADVRRRADVVLARAREALPQGDVILFAHGHMLRAIAIAWVSLPPESGTIFALSTSTLSELGFEHGRPAIRKWNAPIAH</sequence>
<organism evidence="3 4">
    <name type="scientific">Labedella endophytica</name>
    <dbReference type="NCBI Taxonomy" id="1523160"/>
    <lineage>
        <taxon>Bacteria</taxon>
        <taxon>Bacillati</taxon>
        <taxon>Actinomycetota</taxon>
        <taxon>Actinomycetes</taxon>
        <taxon>Micrococcales</taxon>
        <taxon>Microbacteriaceae</taxon>
        <taxon>Labedella</taxon>
    </lineage>
</organism>
<comment type="caution">
    <text evidence="3">The sequence shown here is derived from an EMBL/GenBank/DDBJ whole genome shotgun (WGS) entry which is preliminary data.</text>
</comment>
<gene>
    <name evidence="3" type="ORF">ELQ94_12395</name>
</gene>
<dbReference type="InterPro" id="IPR013078">
    <property type="entry name" value="His_Pase_superF_clade-1"/>
</dbReference>
<accession>A0A3S0VES4</accession>
<feature type="active site" description="Proton donor/acceptor" evidence="1">
    <location>
        <position position="92"/>
    </location>
</feature>
<dbReference type="CDD" id="cd07067">
    <property type="entry name" value="HP_PGM_like"/>
    <property type="match status" value="1"/>
</dbReference>
<proteinExistence type="predicted"/>
<protein>
    <submittedName>
        <fullName evidence="3">Histidine phosphatase family protein</fullName>
    </submittedName>
</protein>
<evidence type="ECO:0000256" key="2">
    <source>
        <dbReference type="PIRSR" id="PIRSR613078-2"/>
    </source>
</evidence>
<evidence type="ECO:0000256" key="1">
    <source>
        <dbReference type="PIRSR" id="PIRSR613078-1"/>
    </source>
</evidence>
<dbReference type="GO" id="GO:0070297">
    <property type="term" value="P:regulation of phosphorelay signal transduction system"/>
    <property type="evidence" value="ECO:0007669"/>
    <property type="project" value="TreeGrafter"/>
</dbReference>
<dbReference type="PANTHER" id="PTHR48100:SF15">
    <property type="entry name" value="SEDOHEPTULOSE 1,7-BISPHOSPHATASE"/>
    <property type="match status" value="1"/>
</dbReference>
<dbReference type="Pfam" id="PF00300">
    <property type="entry name" value="His_Phos_1"/>
    <property type="match status" value="1"/>
</dbReference>
<dbReference type="PANTHER" id="PTHR48100">
    <property type="entry name" value="BROAD-SPECIFICITY PHOSPHATASE YOR283W-RELATED"/>
    <property type="match status" value="1"/>
</dbReference>
<dbReference type="Proteomes" id="UP000274909">
    <property type="component" value="Unassembled WGS sequence"/>
</dbReference>
<dbReference type="OrthoDB" id="4697614at2"/>
<keyword evidence="4" id="KW-1185">Reference proteome</keyword>
<evidence type="ECO:0000313" key="3">
    <source>
        <dbReference type="EMBL" id="RUQ99107.1"/>
    </source>
</evidence>
<feature type="active site" description="Tele-phosphohistidine intermediate" evidence="1">
    <location>
        <position position="22"/>
    </location>
</feature>